<gene>
    <name evidence="12" type="ORF">C7957_10284</name>
</gene>
<comment type="caution">
    <text evidence="12">The sequence shown here is derived from an EMBL/GenBank/DDBJ whole genome shotgun (WGS) entry which is preliminary data.</text>
</comment>
<dbReference type="EC" id="6.5.1.8" evidence="1"/>
<comment type="catalytic activity">
    <reaction evidence="8">
        <text>a 3'-end 3'-phospho-ribonucleotide-RNA + a 5'-end dephospho-ribonucleoside-RNA + GTP = a ribonucleotidyl-ribonucleotide-RNA + GMP + diphosphate</text>
        <dbReference type="Rhea" id="RHEA:68076"/>
        <dbReference type="Rhea" id="RHEA-COMP:10463"/>
        <dbReference type="Rhea" id="RHEA-COMP:13936"/>
        <dbReference type="Rhea" id="RHEA-COMP:17355"/>
        <dbReference type="ChEBI" id="CHEBI:33019"/>
        <dbReference type="ChEBI" id="CHEBI:37565"/>
        <dbReference type="ChEBI" id="CHEBI:58115"/>
        <dbReference type="ChEBI" id="CHEBI:83062"/>
        <dbReference type="ChEBI" id="CHEBI:138284"/>
        <dbReference type="ChEBI" id="CHEBI:173118"/>
        <dbReference type="EC" id="6.5.1.8"/>
    </reaction>
</comment>
<feature type="binding site" evidence="11">
    <location>
        <position position="171"/>
    </location>
    <ligand>
        <name>Mn(2+)</name>
        <dbReference type="ChEBI" id="CHEBI:29035"/>
        <label>2</label>
    </ligand>
</feature>
<reference evidence="12 13" key="1">
    <citation type="submission" date="2019-03" db="EMBL/GenBank/DDBJ databases">
        <title>Subsurface microbial communities from deep shales in Ohio and West Virginia, USA.</title>
        <authorList>
            <person name="Wrighton K."/>
        </authorList>
    </citation>
    <scope>NUCLEOTIDE SEQUENCE [LARGE SCALE GENOMIC DNA]</scope>
    <source>
        <strain evidence="12 13">MSL 7</strain>
    </source>
</reference>
<dbReference type="Pfam" id="PF01139">
    <property type="entry name" value="RtcB"/>
    <property type="match status" value="2"/>
</dbReference>
<keyword evidence="5" id="KW-0692">RNA repair</keyword>
<keyword evidence="3 11" id="KW-0479">Metal-binding</keyword>
<evidence type="ECO:0000313" key="13">
    <source>
        <dbReference type="Proteomes" id="UP000295176"/>
    </source>
</evidence>
<dbReference type="SUPFAM" id="SSF103365">
    <property type="entry name" value="Hypothetical protein PH1602"/>
    <property type="match status" value="1"/>
</dbReference>
<evidence type="ECO:0000256" key="3">
    <source>
        <dbReference type="ARBA" id="ARBA00022723"/>
    </source>
</evidence>
<dbReference type="Gene3D" id="3.90.1860.10">
    <property type="entry name" value="tRNA-splicing ligase RtcB"/>
    <property type="match status" value="1"/>
</dbReference>
<dbReference type="GO" id="GO:0005525">
    <property type="term" value="F:GTP binding"/>
    <property type="evidence" value="ECO:0007669"/>
    <property type="project" value="UniProtKB-KW"/>
</dbReference>
<evidence type="ECO:0000256" key="2">
    <source>
        <dbReference type="ARBA" id="ARBA00022598"/>
    </source>
</evidence>
<feature type="binding site" evidence="10">
    <location>
        <begin position="314"/>
        <end position="317"/>
    </location>
    <ligand>
        <name>GMP</name>
        <dbReference type="ChEBI" id="CHEBI:58115"/>
    </ligand>
</feature>
<organism evidence="12 13">
    <name type="scientific">Halanaerobium saccharolyticum</name>
    <dbReference type="NCBI Taxonomy" id="43595"/>
    <lineage>
        <taxon>Bacteria</taxon>
        <taxon>Bacillati</taxon>
        <taxon>Bacillota</taxon>
        <taxon>Clostridia</taxon>
        <taxon>Halanaerobiales</taxon>
        <taxon>Halanaerobiaceae</taxon>
        <taxon>Halanaerobium</taxon>
    </lineage>
</organism>
<dbReference type="GO" id="GO:0042245">
    <property type="term" value="P:RNA repair"/>
    <property type="evidence" value="ECO:0007669"/>
    <property type="project" value="UniProtKB-KW"/>
</dbReference>
<evidence type="ECO:0000256" key="1">
    <source>
        <dbReference type="ARBA" id="ARBA00012726"/>
    </source>
</evidence>
<feature type="binding site" evidence="10">
    <location>
        <begin position="153"/>
        <end position="157"/>
    </location>
    <ligand>
        <name>GMP</name>
        <dbReference type="ChEBI" id="CHEBI:58115"/>
    </ligand>
</feature>
<comment type="cofactor">
    <cofactor evidence="11">
        <name>Mn(2+)</name>
        <dbReference type="ChEBI" id="CHEBI:29035"/>
    </cofactor>
    <text evidence="11">Binds 2 manganese ions per subunit.</text>
</comment>
<feature type="binding site" evidence="11">
    <location>
        <position position="264"/>
    </location>
    <ligand>
        <name>Mn(2+)</name>
        <dbReference type="ChEBI" id="CHEBI:29035"/>
        <label>2</label>
    </ligand>
</feature>
<feature type="binding site" evidence="10">
    <location>
        <position position="297"/>
    </location>
    <ligand>
        <name>GMP</name>
        <dbReference type="ChEBI" id="CHEBI:58115"/>
    </ligand>
</feature>
<sequence length="387" mass="43681">MTAQNNYFLVEGKYNTARVFSQKRDETAVEQIAAICSNAAYKNSQIRIMPDYHPGLGSVIGFTATLENRIIPNTVGVDINCGMHCSRLGKVEINFRLLDQFIRSSIPHGFKHNQKISPRIPSDLKEEIVRVSKKLGLDADNQLKGIGSLGGGNHFIEINQAENGDKYLVIHSGSRNFGLQICNYHQKQAYQYCCQQYKMAADLELKAEYDLNKSNSFLEGKLAAEYYQDMKVAQKYADLNRKIMAERILEFLELEALASFQTRHNYINFEDHIIRKGAVSAHQDEKILIPLNMRDGSILARGLGNPDWNYSAPHGAGRLLSRTQAKKEISLKEFKKSMRDVYSSSVKKSTIDEAPSAYKSAEEILLAVKESIEVIEVLKPLYNFKAS</sequence>
<feature type="binding site" evidence="11">
    <location>
        <position position="78"/>
    </location>
    <ligand>
        <name>Mn(2+)</name>
        <dbReference type="ChEBI" id="CHEBI:29035"/>
        <label>1</label>
    </ligand>
</feature>
<keyword evidence="7 11" id="KW-0464">Manganese</keyword>
<evidence type="ECO:0000256" key="10">
    <source>
        <dbReference type="PIRSR" id="PIRSR601233-2"/>
    </source>
</evidence>
<dbReference type="InterPro" id="IPR001233">
    <property type="entry name" value="RtcB"/>
</dbReference>
<evidence type="ECO:0000256" key="9">
    <source>
        <dbReference type="PIRSR" id="PIRSR601233-1"/>
    </source>
</evidence>
<protein>
    <recommendedName>
        <fullName evidence="1">3'-phosphate/5'-hydroxy nucleic acid ligase</fullName>
        <ecNumber evidence="1">6.5.1.8</ecNumber>
    </recommendedName>
</protein>
<dbReference type="InterPro" id="IPR052915">
    <property type="entry name" value="RtcB-like"/>
</dbReference>
<proteinExistence type="predicted"/>
<dbReference type="GO" id="GO:0170057">
    <property type="term" value="F:RNA ligase (GTP) activity"/>
    <property type="evidence" value="ECO:0007669"/>
    <property type="project" value="UniProtKB-EC"/>
</dbReference>
<name>A0A4R6SIZ3_9FIRM</name>
<dbReference type="PANTHER" id="PTHR43749:SF2">
    <property type="entry name" value="RNA-SPLICING LIGASE RTCB"/>
    <property type="match status" value="1"/>
</dbReference>
<dbReference type="AlphaFoldDB" id="A0A4R6SIZ3"/>
<keyword evidence="2 12" id="KW-0436">Ligase</keyword>
<dbReference type="RefSeq" id="WP_133529600.1">
    <property type="nucleotide sequence ID" value="NZ_SNXX01000002.1"/>
</dbReference>
<dbReference type="GO" id="GO:0003909">
    <property type="term" value="F:DNA ligase activity"/>
    <property type="evidence" value="ECO:0007669"/>
    <property type="project" value="TreeGrafter"/>
</dbReference>
<dbReference type="EMBL" id="SNXX01000002">
    <property type="protein sequence ID" value="TDQ03989.1"/>
    <property type="molecule type" value="Genomic_DNA"/>
</dbReference>
<feature type="binding site" evidence="10">
    <location>
        <begin position="264"/>
        <end position="265"/>
    </location>
    <ligand>
        <name>GMP</name>
        <dbReference type="ChEBI" id="CHEBI:58115"/>
    </ligand>
</feature>
<dbReference type="GO" id="GO:0006281">
    <property type="term" value="P:DNA repair"/>
    <property type="evidence" value="ECO:0007669"/>
    <property type="project" value="TreeGrafter"/>
</dbReference>
<feature type="binding site" evidence="10">
    <location>
        <begin position="290"/>
        <end position="293"/>
    </location>
    <ligand>
        <name>GMP</name>
        <dbReference type="ChEBI" id="CHEBI:58115"/>
    </ligand>
</feature>
<dbReference type="PANTHER" id="PTHR43749">
    <property type="entry name" value="RNA-SPLICING LIGASE RTCB"/>
    <property type="match status" value="1"/>
</dbReference>
<dbReference type="GO" id="GO:0006396">
    <property type="term" value="P:RNA processing"/>
    <property type="evidence" value="ECO:0007669"/>
    <property type="project" value="InterPro"/>
</dbReference>
<dbReference type="InterPro" id="IPR036025">
    <property type="entry name" value="RtcB-like_sf"/>
</dbReference>
<accession>A0A4R6SIZ3</accession>
<feature type="active site" description="GMP-histidine intermediate" evidence="9">
    <location>
        <position position="314"/>
    </location>
</feature>
<dbReference type="Proteomes" id="UP000295176">
    <property type="component" value="Unassembled WGS sequence"/>
</dbReference>
<keyword evidence="4 10" id="KW-0547">Nucleotide-binding</keyword>
<evidence type="ECO:0000256" key="5">
    <source>
        <dbReference type="ARBA" id="ARBA00022800"/>
    </source>
</evidence>
<evidence type="ECO:0000313" key="12">
    <source>
        <dbReference type="EMBL" id="TDQ03989.1"/>
    </source>
</evidence>
<evidence type="ECO:0000256" key="6">
    <source>
        <dbReference type="ARBA" id="ARBA00023134"/>
    </source>
</evidence>
<dbReference type="GO" id="GO:0030145">
    <property type="term" value="F:manganese ion binding"/>
    <property type="evidence" value="ECO:0007669"/>
    <property type="project" value="TreeGrafter"/>
</dbReference>
<evidence type="ECO:0000256" key="11">
    <source>
        <dbReference type="PIRSR" id="PIRSR601233-3"/>
    </source>
</evidence>
<evidence type="ECO:0000256" key="8">
    <source>
        <dbReference type="ARBA" id="ARBA00047746"/>
    </source>
</evidence>
<feature type="binding site" evidence="11">
    <location>
        <position position="154"/>
    </location>
    <ligand>
        <name>Mn(2+)</name>
        <dbReference type="ChEBI" id="CHEBI:29035"/>
        <label>1</label>
    </ligand>
</feature>
<evidence type="ECO:0000256" key="4">
    <source>
        <dbReference type="ARBA" id="ARBA00022741"/>
    </source>
</evidence>
<evidence type="ECO:0000256" key="7">
    <source>
        <dbReference type="ARBA" id="ARBA00023211"/>
    </source>
</evidence>
<keyword evidence="6 10" id="KW-0342">GTP-binding</keyword>